<dbReference type="Proteomes" id="UP001218218">
    <property type="component" value="Unassembled WGS sequence"/>
</dbReference>
<sequence length="76" mass="8393">MRLRSRTQTARYLSCVATHTNVLCLDLHADLAPPKAPPLSSILDPYTPFELAALLPPCLSPTELDTLLASDTSWDW</sequence>
<evidence type="ECO:0000313" key="2">
    <source>
        <dbReference type="Proteomes" id="UP001218218"/>
    </source>
</evidence>
<keyword evidence="2" id="KW-1185">Reference proteome</keyword>
<reference evidence="1" key="1">
    <citation type="submission" date="2023-03" db="EMBL/GenBank/DDBJ databases">
        <title>Massive genome expansion in bonnet fungi (Mycena s.s.) driven by repeated elements and novel gene families across ecological guilds.</title>
        <authorList>
            <consortium name="Lawrence Berkeley National Laboratory"/>
            <person name="Harder C.B."/>
            <person name="Miyauchi S."/>
            <person name="Viragh M."/>
            <person name="Kuo A."/>
            <person name="Thoen E."/>
            <person name="Andreopoulos B."/>
            <person name="Lu D."/>
            <person name="Skrede I."/>
            <person name="Drula E."/>
            <person name="Henrissat B."/>
            <person name="Morin E."/>
            <person name="Kohler A."/>
            <person name="Barry K."/>
            <person name="LaButti K."/>
            <person name="Morin E."/>
            <person name="Salamov A."/>
            <person name="Lipzen A."/>
            <person name="Mereny Z."/>
            <person name="Hegedus B."/>
            <person name="Baldrian P."/>
            <person name="Stursova M."/>
            <person name="Weitz H."/>
            <person name="Taylor A."/>
            <person name="Grigoriev I.V."/>
            <person name="Nagy L.G."/>
            <person name="Martin F."/>
            <person name="Kauserud H."/>
        </authorList>
    </citation>
    <scope>NUCLEOTIDE SEQUENCE</scope>
    <source>
        <strain evidence="1">CBHHK002</strain>
    </source>
</reference>
<organism evidence="1 2">
    <name type="scientific">Mycena albidolilacea</name>
    <dbReference type="NCBI Taxonomy" id="1033008"/>
    <lineage>
        <taxon>Eukaryota</taxon>
        <taxon>Fungi</taxon>
        <taxon>Dikarya</taxon>
        <taxon>Basidiomycota</taxon>
        <taxon>Agaricomycotina</taxon>
        <taxon>Agaricomycetes</taxon>
        <taxon>Agaricomycetidae</taxon>
        <taxon>Agaricales</taxon>
        <taxon>Marasmiineae</taxon>
        <taxon>Mycenaceae</taxon>
        <taxon>Mycena</taxon>
    </lineage>
</organism>
<proteinExistence type="predicted"/>
<comment type="caution">
    <text evidence="1">The sequence shown here is derived from an EMBL/GenBank/DDBJ whole genome shotgun (WGS) entry which is preliminary data.</text>
</comment>
<protein>
    <submittedName>
        <fullName evidence="1">Uncharacterized protein</fullName>
    </submittedName>
</protein>
<gene>
    <name evidence="1" type="ORF">DFH08DRAFT_969916</name>
</gene>
<evidence type="ECO:0000313" key="1">
    <source>
        <dbReference type="EMBL" id="KAJ7321546.1"/>
    </source>
</evidence>
<name>A0AAD6ZHB5_9AGAR</name>
<dbReference type="AlphaFoldDB" id="A0AAD6ZHB5"/>
<dbReference type="EMBL" id="JARIHO010000050">
    <property type="protein sequence ID" value="KAJ7321546.1"/>
    <property type="molecule type" value="Genomic_DNA"/>
</dbReference>
<accession>A0AAD6ZHB5</accession>